<dbReference type="InterPro" id="IPR045312">
    <property type="entry name" value="PCBER-like"/>
</dbReference>
<evidence type="ECO:0000256" key="1">
    <source>
        <dbReference type="ARBA" id="ARBA00022857"/>
    </source>
</evidence>
<evidence type="ECO:0000256" key="2">
    <source>
        <dbReference type="ARBA" id="ARBA00023002"/>
    </source>
</evidence>
<evidence type="ECO:0000313" key="4">
    <source>
        <dbReference type="EMBL" id="KAK0630443.1"/>
    </source>
</evidence>
<dbReference type="Proteomes" id="UP001174934">
    <property type="component" value="Unassembled WGS sequence"/>
</dbReference>
<dbReference type="SUPFAM" id="SSF51735">
    <property type="entry name" value="NAD(P)-binding Rossmann-fold domains"/>
    <property type="match status" value="1"/>
</dbReference>
<keyword evidence="5" id="KW-1185">Reference proteome</keyword>
<dbReference type="InterPro" id="IPR036291">
    <property type="entry name" value="NAD(P)-bd_dom_sf"/>
</dbReference>
<reference evidence="4" key="1">
    <citation type="submission" date="2023-06" db="EMBL/GenBank/DDBJ databases">
        <title>Genome-scale phylogeny and comparative genomics of the fungal order Sordariales.</title>
        <authorList>
            <consortium name="Lawrence Berkeley National Laboratory"/>
            <person name="Hensen N."/>
            <person name="Bonometti L."/>
            <person name="Westerberg I."/>
            <person name="Brannstrom I.O."/>
            <person name="Guillou S."/>
            <person name="Cros-Aarteil S."/>
            <person name="Calhoun S."/>
            <person name="Haridas S."/>
            <person name="Kuo A."/>
            <person name="Mondo S."/>
            <person name="Pangilinan J."/>
            <person name="Riley R."/>
            <person name="LaButti K."/>
            <person name="Andreopoulos B."/>
            <person name="Lipzen A."/>
            <person name="Chen C."/>
            <person name="Yanf M."/>
            <person name="Daum C."/>
            <person name="Ng V."/>
            <person name="Clum A."/>
            <person name="Steindorff A."/>
            <person name="Ohm R."/>
            <person name="Martin F."/>
            <person name="Silar P."/>
            <person name="Natvig D."/>
            <person name="Lalanne C."/>
            <person name="Gautier V."/>
            <person name="Ament-velasquez S.L."/>
            <person name="Kruys A."/>
            <person name="Hutchinson M.I."/>
            <person name="Powell A.J."/>
            <person name="Barry K."/>
            <person name="Miller A.N."/>
            <person name="Grigoriev I.V."/>
            <person name="Debuchy R."/>
            <person name="Gladieux P."/>
            <person name="Thoren M.H."/>
            <person name="Johannesson H."/>
        </authorList>
    </citation>
    <scope>NUCLEOTIDE SEQUENCE</scope>
    <source>
        <strain evidence="4">SMH3391-2</strain>
    </source>
</reference>
<keyword evidence="2" id="KW-0560">Oxidoreductase</keyword>
<evidence type="ECO:0000259" key="3">
    <source>
        <dbReference type="Pfam" id="PF05368"/>
    </source>
</evidence>
<sequence>MVSIKTVAVLGGSGNLGPFIVQELVSAGFAVTGITRESSTNSTPKYPDGLPIKSIDFTSFDALKEVFDGQDAVVSIVGSPGIAAQKTAVDAAVAAGVKRFIPSEFGINTRKHRDTPIGKIVGGKVAIVDYLQEKAAENEGFTWTGLSTGLFFDKALPFAYTGINLKEKTAHIVDSGNEKWQASQRTHIGKAVVGILNHPDETANKYLTTASFNPSSNEIIAIVEELTGSKIAVTRQKSAERQQIGLDKLAQGDYSAFLDFLTVLNQADGAGNAVTGEDSANGVLGLQSEDLREVLKGWLEKEGAL</sequence>
<dbReference type="InterPro" id="IPR008030">
    <property type="entry name" value="NmrA-like"/>
</dbReference>
<keyword evidence="1" id="KW-0521">NADP</keyword>
<dbReference type="AlphaFoldDB" id="A0AA40CAN1"/>
<protein>
    <recommendedName>
        <fullName evidence="3">NmrA-like domain-containing protein</fullName>
    </recommendedName>
</protein>
<accession>A0AA40CAN1</accession>
<proteinExistence type="predicted"/>
<comment type="caution">
    <text evidence="4">The sequence shown here is derived from an EMBL/GenBank/DDBJ whole genome shotgun (WGS) entry which is preliminary data.</text>
</comment>
<dbReference type="Gene3D" id="3.90.25.10">
    <property type="entry name" value="UDP-galactose 4-epimerase, domain 1"/>
    <property type="match status" value="1"/>
</dbReference>
<name>A0AA40CAN1_9PEZI</name>
<dbReference type="PANTHER" id="PTHR47706:SF10">
    <property type="entry name" value="NMRA-LIKE DOMAIN-CONTAINING PROTEIN"/>
    <property type="match status" value="1"/>
</dbReference>
<feature type="domain" description="NmrA-like" evidence="3">
    <location>
        <begin position="5"/>
        <end position="235"/>
    </location>
</feature>
<dbReference type="InterPro" id="IPR051609">
    <property type="entry name" value="NmrA/Isoflavone_reductase-like"/>
</dbReference>
<dbReference type="PANTHER" id="PTHR47706">
    <property type="entry name" value="NMRA-LIKE FAMILY PROTEIN"/>
    <property type="match status" value="1"/>
</dbReference>
<dbReference type="Pfam" id="PF05368">
    <property type="entry name" value="NmrA"/>
    <property type="match status" value="1"/>
</dbReference>
<dbReference type="CDD" id="cd05259">
    <property type="entry name" value="PCBER_SDR_a"/>
    <property type="match status" value="1"/>
</dbReference>
<evidence type="ECO:0000313" key="5">
    <source>
        <dbReference type="Proteomes" id="UP001174934"/>
    </source>
</evidence>
<dbReference type="EMBL" id="JAULSR010000002">
    <property type="protein sequence ID" value="KAK0630443.1"/>
    <property type="molecule type" value="Genomic_DNA"/>
</dbReference>
<organism evidence="4 5">
    <name type="scientific">Bombardia bombarda</name>
    <dbReference type="NCBI Taxonomy" id="252184"/>
    <lineage>
        <taxon>Eukaryota</taxon>
        <taxon>Fungi</taxon>
        <taxon>Dikarya</taxon>
        <taxon>Ascomycota</taxon>
        <taxon>Pezizomycotina</taxon>
        <taxon>Sordariomycetes</taxon>
        <taxon>Sordariomycetidae</taxon>
        <taxon>Sordariales</taxon>
        <taxon>Lasiosphaeriaceae</taxon>
        <taxon>Bombardia</taxon>
    </lineage>
</organism>
<dbReference type="GO" id="GO:0016491">
    <property type="term" value="F:oxidoreductase activity"/>
    <property type="evidence" value="ECO:0007669"/>
    <property type="project" value="UniProtKB-KW"/>
</dbReference>
<gene>
    <name evidence="4" type="ORF">B0T17DRAFT_220991</name>
</gene>
<dbReference type="Gene3D" id="3.40.50.720">
    <property type="entry name" value="NAD(P)-binding Rossmann-like Domain"/>
    <property type="match status" value="1"/>
</dbReference>